<feature type="coiled-coil region" evidence="1">
    <location>
        <begin position="402"/>
        <end position="464"/>
    </location>
</feature>
<evidence type="ECO:0000256" key="2">
    <source>
        <dbReference type="SAM" id="MobiDB-lite"/>
    </source>
</evidence>
<evidence type="ECO:0000313" key="4">
    <source>
        <dbReference type="Proteomes" id="UP000824469"/>
    </source>
</evidence>
<dbReference type="Proteomes" id="UP000824469">
    <property type="component" value="Unassembled WGS sequence"/>
</dbReference>
<dbReference type="PANTHER" id="PTHR36890">
    <property type="entry name" value="PROTEIN CYCLOPS"/>
    <property type="match status" value="1"/>
</dbReference>
<dbReference type="GO" id="GO:0043565">
    <property type="term" value="F:sequence-specific DNA binding"/>
    <property type="evidence" value="ECO:0007669"/>
    <property type="project" value="InterPro"/>
</dbReference>
<name>A0AA38FJR2_TAXCH</name>
<dbReference type="PANTHER" id="PTHR36890:SF1">
    <property type="entry name" value="PROTEIN CYCLOPS"/>
    <property type="match status" value="1"/>
</dbReference>
<reference evidence="3 4" key="1">
    <citation type="journal article" date="2021" name="Nat. Plants">
        <title>The Taxus genome provides insights into paclitaxel biosynthesis.</title>
        <authorList>
            <person name="Xiong X."/>
            <person name="Gou J."/>
            <person name="Liao Q."/>
            <person name="Li Y."/>
            <person name="Zhou Q."/>
            <person name="Bi G."/>
            <person name="Li C."/>
            <person name="Du R."/>
            <person name="Wang X."/>
            <person name="Sun T."/>
            <person name="Guo L."/>
            <person name="Liang H."/>
            <person name="Lu P."/>
            <person name="Wu Y."/>
            <person name="Zhang Z."/>
            <person name="Ro D.K."/>
            <person name="Shang Y."/>
            <person name="Huang S."/>
            <person name="Yan J."/>
        </authorList>
    </citation>
    <scope>NUCLEOTIDE SEQUENCE [LARGE SCALE GENOMIC DNA]</scope>
    <source>
        <strain evidence="3">Ta-2019</strain>
    </source>
</reference>
<keyword evidence="1" id="KW-0175">Coiled coil</keyword>
<dbReference type="EMBL" id="JAHRHJ020000008">
    <property type="protein sequence ID" value="KAH9305214.1"/>
    <property type="molecule type" value="Genomic_DNA"/>
</dbReference>
<gene>
    <name evidence="3" type="ORF">KI387_009618</name>
</gene>
<dbReference type="AlphaFoldDB" id="A0AA38FJR2"/>
<evidence type="ECO:0008006" key="5">
    <source>
        <dbReference type="Google" id="ProtNLM"/>
    </source>
</evidence>
<dbReference type="OMA" id="WLMNGEA"/>
<feature type="compositionally biased region" description="Basic and acidic residues" evidence="2">
    <location>
        <begin position="314"/>
        <end position="332"/>
    </location>
</feature>
<organism evidence="3 4">
    <name type="scientific">Taxus chinensis</name>
    <name type="common">Chinese yew</name>
    <name type="synonym">Taxus wallichiana var. chinensis</name>
    <dbReference type="NCBI Taxonomy" id="29808"/>
    <lineage>
        <taxon>Eukaryota</taxon>
        <taxon>Viridiplantae</taxon>
        <taxon>Streptophyta</taxon>
        <taxon>Embryophyta</taxon>
        <taxon>Tracheophyta</taxon>
        <taxon>Spermatophyta</taxon>
        <taxon>Pinopsida</taxon>
        <taxon>Pinidae</taxon>
        <taxon>Conifers II</taxon>
        <taxon>Cupressales</taxon>
        <taxon>Taxaceae</taxon>
        <taxon>Taxus</taxon>
    </lineage>
</organism>
<keyword evidence="4" id="KW-1185">Reference proteome</keyword>
<evidence type="ECO:0000256" key="1">
    <source>
        <dbReference type="SAM" id="Coils"/>
    </source>
</evidence>
<feature type="compositionally biased region" description="Low complexity" evidence="2">
    <location>
        <begin position="278"/>
        <end position="291"/>
    </location>
</feature>
<protein>
    <recommendedName>
        <fullName evidence="5">Protein CYCLOPS</fullName>
    </recommendedName>
</protein>
<feature type="region of interest" description="Disordered" evidence="2">
    <location>
        <begin position="274"/>
        <end position="332"/>
    </location>
</feature>
<dbReference type="GO" id="GO:0036377">
    <property type="term" value="P:arbuscular mycorrhizal association"/>
    <property type="evidence" value="ECO:0007669"/>
    <property type="project" value="InterPro"/>
</dbReference>
<dbReference type="InterPro" id="IPR040036">
    <property type="entry name" value="CYCLOPS"/>
</dbReference>
<dbReference type="GO" id="GO:0005634">
    <property type="term" value="C:nucleus"/>
    <property type="evidence" value="ECO:0007669"/>
    <property type="project" value="InterPro"/>
</dbReference>
<feature type="region of interest" description="Disordered" evidence="2">
    <location>
        <begin position="1"/>
        <end position="24"/>
    </location>
</feature>
<sequence length="468" mass="52340">NHGYSSAHMAPRTQQAHRRMSRELSSLLAQQSGTVFQKTTSFEHLVPTNSYLADDMFNDSNQFKFRNAGEKGSQMSDVFLSKTWLQSSQPMTRSRSSELRRRYAAMQGMATPTDVEVLQIPVGGSTHNIKHETTSLGSFSHTLTIEQSNQQPSFLSPSLTSMSSFSIQPVGAMDSVSSVVSMLKGTLERKKMGANQFNKGVPTDNAFIPYVNEENIYCMNQNQKSFLQVPEPEERVQTAKVIQVKENEQVQQVTHLNQVRETETLDVTPNQLQTSVMSQEPSQSESSAAAPVLSTGVTTCEDPVNSGQTVSRCESSRKRAADGDLDNSLKDKGFGESQFQTFLKADSKKANPLRRMGSVTSSGGSGFEVDKEDPTKKRRVERQRKMAEAKGRNQVPVIPSDVQAILKRCETLEKEVRSLKLNLSFMNRKDSEQTKQIEELQKHNEDLLEEKERLLEEIERITSETVAI</sequence>
<evidence type="ECO:0000313" key="3">
    <source>
        <dbReference type="EMBL" id="KAH9305214.1"/>
    </source>
</evidence>
<feature type="non-terminal residue" evidence="3">
    <location>
        <position position="468"/>
    </location>
</feature>
<comment type="caution">
    <text evidence="3">The sequence shown here is derived from an EMBL/GenBank/DDBJ whole genome shotgun (WGS) entry which is preliminary data.</text>
</comment>
<proteinExistence type="predicted"/>
<feature type="region of interest" description="Disordered" evidence="2">
    <location>
        <begin position="345"/>
        <end position="392"/>
    </location>
</feature>
<accession>A0AA38FJR2</accession>